<keyword evidence="8" id="KW-0812">Transmembrane</keyword>
<evidence type="ECO:0000313" key="11">
    <source>
        <dbReference type="Proteomes" id="UP000650466"/>
    </source>
</evidence>
<comment type="subcellular location">
    <subcellularLocation>
        <location evidence="1">Cell membrane</location>
        <topology evidence="1">Multi-pass membrane protein</topology>
    </subcellularLocation>
</comment>
<dbReference type="Gene3D" id="3.30.565.10">
    <property type="entry name" value="Histidine kinase-like ATPase, C-terminal domain"/>
    <property type="match status" value="1"/>
</dbReference>
<keyword evidence="4" id="KW-0808">Transferase</keyword>
<comment type="caution">
    <text evidence="10">The sequence shown here is derived from an EMBL/GenBank/DDBJ whole genome shotgun (WGS) entry which is preliminary data.</text>
</comment>
<keyword evidence="6 8" id="KW-0472">Membrane</keyword>
<feature type="transmembrane region" description="Helical" evidence="8">
    <location>
        <begin position="16"/>
        <end position="39"/>
    </location>
</feature>
<dbReference type="PANTHER" id="PTHR34220:SF7">
    <property type="entry name" value="SENSOR HISTIDINE KINASE YPDA"/>
    <property type="match status" value="1"/>
</dbReference>
<evidence type="ECO:0000313" key="10">
    <source>
        <dbReference type="EMBL" id="MBD0378511.1"/>
    </source>
</evidence>
<evidence type="ECO:0000256" key="5">
    <source>
        <dbReference type="ARBA" id="ARBA00022777"/>
    </source>
</evidence>
<protein>
    <submittedName>
        <fullName evidence="10">Sensor histidine kinase</fullName>
    </submittedName>
</protein>
<dbReference type="SMART" id="SM00304">
    <property type="entry name" value="HAMP"/>
    <property type="match status" value="1"/>
</dbReference>
<evidence type="ECO:0000256" key="3">
    <source>
        <dbReference type="ARBA" id="ARBA00022553"/>
    </source>
</evidence>
<dbReference type="RefSeq" id="WP_188172349.1">
    <property type="nucleotide sequence ID" value="NZ_JACVVD010000001.1"/>
</dbReference>
<dbReference type="InterPro" id="IPR050640">
    <property type="entry name" value="Bact_2-comp_sensor_kinase"/>
</dbReference>
<keyword evidence="2" id="KW-1003">Cell membrane</keyword>
<evidence type="ECO:0000256" key="4">
    <source>
        <dbReference type="ARBA" id="ARBA00022679"/>
    </source>
</evidence>
<evidence type="ECO:0000256" key="1">
    <source>
        <dbReference type="ARBA" id="ARBA00004651"/>
    </source>
</evidence>
<evidence type="ECO:0000256" key="8">
    <source>
        <dbReference type="SAM" id="Phobius"/>
    </source>
</evidence>
<dbReference type="Pfam" id="PF00672">
    <property type="entry name" value="HAMP"/>
    <property type="match status" value="1"/>
</dbReference>
<evidence type="ECO:0000259" key="9">
    <source>
        <dbReference type="PROSITE" id="PS50885"/>
    </source>
</evidence>
<keyword evidence="3" id="KW-0597">Phosphoprotein</keyword>
<dbReference type="InterPro" id="IPR003594">
    <property type="entry name" value="HATPase_dom"/>
</dbReference>
<keyword evidence="7" id="KW-0175">Coiled coil</keyword>
<dbReference type="SMART" id="SM00387">
    <property type="entry name" value="HATPase_c"/>
    <property type="match status" value="1"/>
</dbReference>
<reference evidence="10" key="1">
    <citation type="submission" date="2020-09" db="EMBL/GenBank/DDBJ databases">
        <title>Draft Genome Sequence of Paenibacillus sp. WST5.</title>
        <authorList>
            <person name="Bao Z."/>
        </authorList>
    </citation>
    <scope>NUCLEOTIDE SEQUENCE</scope>
    <source>
        <strain evidence="10">WST5</strain>
    </source>
</reference>
<feature type="coiled-coil region" evidence="7">
    <location>
        <begin position="363"/>
        <end position="395"/>
    </location>
</feature>
<accession>A0A926KK67</accession>
<dbReference type="InterPro" id="IPR010559">
    <property type="entry name" value="Sig_transdc_His_kin_internal"/>
</dbReference>
<sequence length="595" mass="67825">MKWIDKTNNIRMKKKLIISFILVVFIPVGIVGALLTYSLRQTALNDAVQQTSNDVEKVKTRIGEILKLSIEISNKLATDPRLETLVNKRYQSNYSVVEAYREYREFELYERLYKEIANIRLYVDNPTLLNNWDYLQPEPSIAKSEWYKATIKNSAKIGWYYIGDETKGDSAYLSLVRRIYFPNYQTTGVLVIDISQTELNGILRQEQFDTMVIDGSGYIDAAKNTDLVGKHIRDFHITQEMLDKPSGTYQIDYNGETSKLIIESLIPDVSSNGLKIISVFSVQSIVKGANRISMFGLFIIIMSLLIALVFIYIFSSLLSKRILRLSKQINKVALGDLHASTVIDGDDEIGQLSRQFNYMVGNIRELMEEVTESNRQKAQLELKQKEIKLKMMASQINPHFLFNALESLRMKIHLRGSADIADIVRVLGKLMRKSLEIEGGTITLGEELDMVRCYLAIQRFRYDDHLSYELELDPASSEFRILPLVVQPLVENAVIHGIENKEEAGFVRIRTELQDDALYVTVADDGVGIPEARLDALICSLNDPEDGKNHRIGLRNVHQRLILTFGEQYGLRIVSRVNEGTEIRFRIPIGGDSHV</sequence>
<dbReference type="GO" id="GO:0005886">
    <property type="term" value="C:plasma membrane"/>
    <property type="evidence" value="ECO:0007669"/>
    <property type="project" value="UniProtKB-SubCell"/>
</dbReference>
<feature type="domain" description="HAMP" evidence="9">
    <location>
        <begin position="316"/>
        <end position="368"/>
    </location>
</feature>
<keyword evidence="11" id="KW-1185">Reference proteome</keyword>
<dbReference type="Pfam" id="PF06580">
    <property type="entry name" value="His_kinase"/>
    <property type="match status" value="1"/>
</dbReference>
<proteinExistence type="predicted"/>
<evidence type="ECO:0000256" key="6">
    <source>
        <dbReference type="ARBA" id="ARBA00023136"/>
    </source>
</evidence>
<dbReference type="SUPFAM" id="SSF158472">
    <property type="entry name" value="HAMP domain-like"/>
    <property type="match status" value="1"/>
</dbReference>
<keyword evidence="5 10" id="KW-0418">Kinase</keyword>
<dbReference type="Proteomes" id="UP000650466">
    <property type="component" value="Unassembled WGS sequence"/>
</dbReference>
<dbReference type="Gene3D" id="6.10.340.10">
    <property type="match status" value="1"/>
</dbReference>
<feature type="transmembrane region" description="Helical" evidence="8">
    <location>
        <begin position="294"/>
        <end position="318"/>
    </location>
</feature>
<dbReference type="EMBL" id="JACVVD010000001">
    <property type="protein sequence ID" value="MBD0378511.1"/>
    <property type="molecule type" value="Genomic_DNA"/>
</dbReference>
<dbReference type="GO" id="GO:0000155">
    <property type="term" value="F:phosphorelay sensor kinase activity"/>
    <property type="evidence" value="ECO:0007669"/>
    <property type="project" value="InterPro"/>
</dbReference>
<organism evidence="10 11">
    <name type="scientific">Paenibacillus sedimenti</name>
    <dbReference type="NCBI Taxonomy" id="2770274"/>
    <lineage>
        <taxon>Bacteria</taxon>
        <taxon>Bacillati</taxon>
        <taxon>Bacillota</taxon>
        <taxon>Bacilli</taxon>
        <taxon>Bacillales</taxon>
        <taxon>Paenibacillaceae</taxon>
        <taxon>Paenibacillus</taxon>
    </lineage>
</organism>
<evidence type="ECO:0000256" key="7">
    <source>
        <dbReference type="SAM" id="Coils"/>
    </source>
</evidence>
<dbReference type="SUPFAM" id="SSF55874">
    <property type="entry name" value="ATPase domain of HSP90 chaperone/DNA topoisomerase II/histidine kinase"/>
    <property type="match status" value="1"/>
</dbReference>
<keyword evidence="8" id="KW-1133">Transmembrane helix</keyword>
<dbReference type="AlphaFoldDB" id="A0A926KK67"/>
<dbReference type="CDD" id="cd06225">
    <property type="entry name" value="HAMP"/>
    <property type="match status" value="1"/>
</dbReference>
<dbReference type="PANTHER" id="PTHR34220">
    <property type="entry name" value="SENSOR HISTIDINE KINASE YPDA"/>
    <property type="match status" value="1"/>
</dbReference>
<evidence type="ECO:0000256" key="2">
    <source>
        <dbReference type="ARBA" id="ARBA00022475"/>
    </source>
</evidence>
<gene>
    <name evidence="10" type="ORF">ICC18_00040</name>
</gene>
<dbReference type="InterPro" id="IPR003660">
    <property type="entry name" value="HAMP_dom"/>
</dbReference>
<dbReference type="InterPro" id="IPR036890">
    <property type="entry name" value="HATPase_C_sf"/>
</dbReference>
<name>A0A926KK67_9BACL</name>
<dbReference type="Pfam" id="PF02518">
    <property type="entry name" value="HATPase_c"/>
    <property type="match status" value="1"/>
</dbReference>
<dbReference type="PROSITE" id="PS50885">
    <property type="entry name" value="HAMP"/>
    <property type="match status" value="1"/>
</dbReference>